<proteinExistence type="predicted"/>
<accession>X1GVZ9</accession>
<evidence type="ECO:0000313" key="1">
    <source>
        <dbReference type="EMBL" id="GAH61347.1"/>
    </source>
</evidence>
<protein>
    <submittedName>
        <fullName evidence="1">Uncharacterized protein</fullName>
    </submittedName>
</protein>
<dbReference type="AlphaFoldDB" id="X1GVZ9"/>
<name>X1GVZ9_9ZZZZ</name>
<organism evidence="1">
    <name type="scientific">marine sediment metagenome</name>
    <dbReference type="NCBI Taxonomy" id="412755"/>
    <lineage>
        <taxon>unclassified sequences</taxon>
        <taxon>metagenomes</taxon>
        <taxon>ecological metagenomes</taxon>
    </lineage>
</organism>
<gene>
    <name evidence="1" type="ORF">S03H2_27445</name>
</gene>
<dbReference type="EMBL" id="BARU01016519">
    <property type="protein sequence ID" value="GAH61347.1"/>
    <property type="molecule type" value="Genomic_DNA"/>
</dbReference>
<reference evidence="1" key="1">
    <citation type="journal article" date="2014" name="Front. Microbiol.">
        <title>High frequency of phylogenetically diverse reductive dehalogenase-homologous genes in deep subseafloor sedimentary metagenomes.</title>
        <authorList>
            <person name="Kawai M."/>
            <person name="Futagami T."/>
            <person name="Toyoda A."/>
            <person name="Takaki Y."/>
            <person name="Nishi S."/>
            <person name="Hori S."/>
            <person name="Arai W."/>
            <person name="Tsubouchi T."/>
            <person name="Morono Y."/>
            <person name="Uchiyama I."/>
            <person name="Ito T."/>
            <person name="Fujiyama A."/>
            <person name="Inagaki F."/>
            <person name="Takami H."/>
        </authorList>
    </citation>
    <scope>NUCLEOTIDE SEQUENCE</scope>
    <source>
        <strain evidence="1">Expedition CK06-06</strain>
    </source>
</reference>
<comment type="caution">
    <text evidence="1">The sequence shown here is derived from an EMBL/GenBank/DDBJ whole genome shotgun (WGS) entry which is preliminary data.</text>
</comment>
<sequence>MKVEVKRSKKRKRTISAKLDGDTMYVYAPGNIPEKELKKIIKNFKKRFSKRNLKKELNKKKNLGDIFDKLNRKYFDNKIKIKSIEYVTN</sequence>